<feature type="coiled-coil region" evidence="1">
    <location>
        <begin position="83"/>
        <end position="131"/>
    </location>
</feature>
<keyword evidence="1" id="KW-0175">Coiled coil</keyword>
<evidence type="ECO:0000313" key="2">
    <source>
        <dbReference type="EMBL" id="EGR27271.1"/>
    </source>
</evidence>
<dbReference type="Proteomes" id="UP000008983">
    <property type="component" value="Unassembled WGS sequence"/>
</dbReference>
<gene>
    <name evidence="2" type="ORF">IMG5_199510</name>
</gene>
<dbReference type="OrthoDB" id="10467892at2759"/>
<dbReference type="eggNOG" id="ENOG502T22P">
    <property type="taxonomic scope" value="Eukaryota"/>
</dbReference>
<proteinExistence type="predicted"/>
<name>G0R5L1_ICHMU</name>
<dbReference type="GeneID" id="14903330"/>
<dbReference type="InParanoid" id="G0R5L1"/>
<evidence type="ECO:0000256" key="1">
    <source>
        <dbReference type="SAM" id="Coils"/>
    </source>
</evidence>
<organism evidence="2 3">
    <name type="scientific">Ichthyophthirius multifiliis</name>
    <name type="common">White spot disease agent</name>
    <name type="synonym">Ich</name>
    <dbReference type="NCBI Taxonomy" id="5932"/>
    <lineage>
        <taxon>Eukaryota</taxon>
        <taxon>Sar</taxon>
        <taxon>Alveolata</taxon>
        <taxon>Ciliophora</taxon>
        <taxon>Intramacronucleata</taxon>
        <taxon>Oligohymenophorea</taxon>
        <taxon>Hymenostomatida</taxon>
        <taxon>Ophryoglenina</taxon>
        <taxon>Ichthyophthirius</taxon>
    </lineage>
</organism>
<sequence length="639" mass="76770">MNQYKETTTDDIVNINLNDDDFSQFLFNINQSNINIQQQQQLSKETIQDNFQSIFIYSCESFLNDYKDLYRTSIDIQNYVQEIDQTINKIEDFSQIIKQINRNHIQKVDKLTEKENELQKNLEILEKLFQDSHIDQDQIKCLLHQDLVDEKFLKAFESLENLKNLYDELGKVQGEDEGLRKSLKKNFEEIRNLAMGKMIKMIHLNVQKIPLEMLGQFQKILEENGEFYGKFQDQMLKFRKNVIKEQLVVLNNKINYQMNQKISGFLNEMFLSFFDVLRKEKNFLKDIFQNDMNIKIKFIEQIDQLFSEIITRVERSLIVEKDFYQMFQIRECLENNKMRFSSNLFMVLNEENNDNKNTNKQMIFQSISIIQKLVQLSNQLIKYNLENETQILLNTKFDIQRIAAYQCIVDFVDKVLKIFENTLKDDQKCQFLQIKFFLLPLDQLVEQKISKKSIPACIFGINIYVYLIQELSIYKEYSKELDEKLQQYEVFIKDFINYIEKQNFQEIIKLGKMENFKNLINERISKKEQELLKNNGKKAFSFILNLYTNITKNIYLIHDEQTRFSLKKQVIEYISNYYEVIYNELLEYIQAFCPECNIDIKALCTHFKINLSDYINDQNLDQIKLFNTLEYKEFINKYD</sequence>
<dbReference type="AlphaFoldDB" id="G0R5L1"/>
<protein>
    <submittedName>
        <fullName evidence="2">Uncharacterized protein</fullName>
    </submittedName>
</protein>
<dbReference type="OMA" id="LIYEVNI"/>
<dbReference type="EMBL" id="GL984378">
    <property type="protein sequence ID" value="EGR27271.1"/>
    <property type="molecule type" value="Genomic_DNA"/>
</dbReference>
<reference evidence="2 3" key="1">
    <citation type="submission" date="2011-07" db="EMBL/GenBank/DDBJ databases">
        <authorList>
            <person name="Coyne R."/>
            <person name="Brami D."/>
            <person name="Johnson J."/>
            <person name="Hostetler J."/>
            <person name="Hannick L."/>
            <person name="Clark T."/>
            <person name="Cassidy-Hanley D."/>
            <person name="Inman J."/>
        </authorList>
    </citation>
    <scope>NUCLEOTIDE SEQUENCE [LARGE SCALE GENOMIC DNA]</scope>
    <source>
        <strain evidence="2 3">G5</strain>
    </source>
</reference>
<dbReference type="RefSeq" id="XP_004024155.1">
    <property type="nucleotide sequence ID" value="XM_004024106.1"/>
</dbReference>
<evidence type="ECO:0000313" key="3">
    <source>
        <dbReference type="Proteomes" id="UP000008983"/>
    </source>
</evidence>
<accession>G0R5L1</accession>
<keyword evidence="3" id="KW-1185">Reference proteome</keyword>